<evidence type="ECO:0000256" key="10">
    <source>
        <dbReference type="ARBA" id="ARBA00075111"/>
    </source>
</evidence>
<dbReference type="SUPFAM" id="SSF56801">
    <property type="entry name" value="Acetyl-CoA synthetase-like"/>
    <property type="match status" value="1"/>
</dbReference>
<dbReference type="InterPro" id="IPR042099">
    <property type="entry name" value="ANL_N_sf"/>
</dbReference>
<dbReference type="GO" id="GO:0000166">
    <property type="term" value="F:nucleotide binding"/>
    <property type="evidence" value="ECO:0007669"/>
    <property type="project" value="UniProtKB-KW"/>
</dbReference>
<comment type="function">
    <text evidence="11">Catalyzes the activation of phenylacetic acid (PA) to phenylacetyl-CoA (PA-CoA).</text>
</comment>
<evidence type="ECO:0000313" key="15">
    <source>
        <dbReference type="Proteomes" id="UP000182517"/>
    </source>
</evidence>
<organism evidence="14 15">
    <name type="scientific">Syntrophotalea acetylenivorans</name>
    <dbReference type="NCBI Taxonomy" id="1842532"/>
    <lineage>
        <taxon>Bacteria</taxon>
        <taxon>Pseudomonadati</taxon>
        <taxon>Thermodesulfobacteriota</taxon>
        <taxon>Desulfuromonadia</taxon>
        <taxon>Desulfuromonadales</taxon>
        <taxon>Syntrophotaleaceae</taxon>
        <taxon>Syntrophotalea</taxon>
    </lineage>
</organism>
<evidence type="ECO:0000256" key="1">
    <source>
        <dbReference type="ARBA" id="ARBA00011245"/>
    </source>
</evidence>
<dbReference type="AlphaFoldDB" id="A0A1L3GRI2"/>
<keyword evidence="15" id="KW-1185">Reference proteome</keyword>
<comment type="subunit">
    <text evidence="1">Monomer.</text>
</comment>
<dbReference type="InterPro" id="IPR051414">
    <property type="entry name" value="Adenylate-forming_Reductase"/>
</dbReference>
<keyword evidence="3" id="KW-0597">Phosphoprotein</keyword>
<evidence type="ECO:0000256" key="7">
    <source>
        <dbReference type="ARBA" id="ARBA00061566"/>
    </source>
</evidence>
<evidence type="ECO:0000256" key="4">
    <source>
        <dbReference type="ARBA" id="ARBA00022598"/>
    </source>
</evidence>
<evidence type="ECO:0000256" key="2">
    <source>
        <dbReference type="ARBA" id="ARBA00022450"/>
    </source>
</evidence>
<accession>A0A1L3GRI2</accession>
<feature type="domain" description="AMP-dependent synthetase/ligase" evidence="12">
    <location>
        <begin position="80"/>
        <end position="284"/>
    </location>
</feature>
<evidence type="ECO:0000313" key="14">
    <source>
        <dbReference type="EMBL" id="APG28460.1"/>
    </source>
</evidence>
<reference evidence="14 15" key="1">
    <citation type="journal article" date="2017" name="Genome Announc.">
        <title>Complete Genome Sequences of Two Acetylene-Fermenting Pelobacter acetylenicus Strains.</title>
        <authorList>
            <person name="Sutton J.M."/>
            <person name="Baesman S.M."/>
            <person name="Fierst J.L."/>
            <person name="Poret-Peterson A.T."/>
            <person name="Oremland R.S."/>
            <person name="Dunlap D.S."/>
            <person name="Akob D.M."/>
        </authorList>
    </citation>
    <scope>NUCLEOTIDE SEQUENCE [LARGE SCALE GENOMIC DNA]</scope>
    <source>
        <strain evidence="14 15">SFB93</strain>
    </source>
</reference>
<dbReference type="InterPro" id="IPR045851">
    <property type="entry name" value="AMP-bd_C_sf"/>
</dbReference>
<keyword evidence="5 11" id="KW-0547">Nucleotide-binding</keyword>
<dbReference type="Proteomes" id="UP000182517">
    <property type="component" value="Chromosome"/>
</dbReference>
<dbReference type="Gene3D" id="3.40.50.12780">
    <property type="entry name" value="N-terminal domain of ligase-like"/>
    <property type="match status" value="1"/>
</dbReference>
<dbReference type="UniPathway" id="UPA00930"/>
<evidence type="ECO:0000256" key="8">
    <source>
        <dbReference type="ARBA" id="ARBA00066629"/>
    </source>
</evidence>
<dbReference type="EMBL" id="CP015519">
    <property type="protein sequence ID" value="APG28460.1"/>
    <property type="molecule type" value="Genomic_DNA"/>
</dbReference>
<dbReference type="Pfam" id="PF00501">
    <property type="entry name" value="AMP-binding"/>
    <property type="match status" value="1"/>
</dbReference>
<dbReference type="EC" id="6.2.1.30" evidence="8 11"/>
<dbReference type="FunFam" id="3.40.50.12780:FF:000016">
    <property type="entry name" value="Phenylacetate-coenzyme A ligase"/>
    <property type="match status" value="1"/>
</dbReference>
<dbReference type="InterPro" id="IPR011880">
    <property type="entry name" value="PA_CoA_ligase"/>
</dbReference>
<evidence type="ECO:0000259" key="13">
    <source>
        <dbReference type="Pfam" id="PF14535"/>
    </source>
</evidence>
<dbReference type="CDD" id="cd05913">
    <property type="entry name" value="PaaK"/>
    <property type="match status" value="1"/>
</dbReference>
<dbReference type="OrthoDB" id="580775at2"/>
<keyword evidence="4 11" id="KW-0436">Ligase</keyword>
<dbReference type="Gene3D" id="3.30.300.30">
    <property type="match status" value="1"/>
</dbReference>
<keyword evidence="2" id="KW-0596">Phosphopantetheine</keyword>
<comment type="similarity">
    <text evidence="7 11">Belongs to the phenylacetyl-CoA ligase family.</text>
</comment>
<gene>
    <name evidence="14" type="ORF">A7E78_11740</name>
</gene>
<comment type="catalytic activity">
    <reaction evidence="11">
        <text>2-phenylacetate + ATP + CoA = phenylacetyl-CoA + AMP + diphosphate</text>
        <dbReference type="Rhea" id="RHEA:20956"/>
        <dbReference type="ChEBI" id="CHEBI:18401"/>
        <dbReference type="ChEBI" id="CHEBI:30616"/>
        <dbReference type="ChEBI" id="CHEBI:33019"/>
        <dbReference type="ChEBI" id="CHEBI:57287"/>
        <dbReference type="ChEBI" id="CHEBI:57390"/>
        <dbReference type="ChEBI" id="CHEBI:456215"/>
        <dbReference type="EC" id="6.2.1.30"/>
    </reaction>
</comment>
<evidence type="ECO:0000256" key="9">
    <source>
        <dbReference type="ARBA" id="ARBA00068695"/>
    </source>
</evidence>
<evidence type="ECO:0000256" key="3">
    <source>
        <dbReference type="ARBA" id="ARBA00022553"/>
    </source>
</evidence>
<dbReference type="InterPro" id="IPR028154">
    <property type="entry name" value="AMP-dep_Lig_C"/>
</dbReference>
<dbReference type="KEGG" id="pef:A7E78_11740"/>
<dbReference type="GO" id="GO:0047475">
    <property type="term" value="F:phenylacetate-CoA ligase activity"/>
    <property type="evidence" value="ECO:0007669"/>
    <property type="project" value="UniProtKB-EC"/>
</dbReference>
<dbReference type="InterPro" id="IPR000873">
    <property type="entry name" value="AMP-dep_synth/lig_dom"/>
</dbReference>
<evidence type="ECO:0000259" key="12">
    <source>
        <dbReference type="Pfam" id="PF00501"/>
    </source>
</evidence>
<dbReference type="Pfam" id="PF14535">
    <property type="entry name" value="AMP-binding_C_2"/>
    <property type="match status" value="1"/>
</dbReference>
<feature type="domain" description="AMP-dependent ligase C-terminal" evidence="13">
    <location>
        <begin position="334"/>
        <end position="430"/>
    </location>
</feature>
<proteinExistence type="inferred from homology"/>
<dbReference type="RefSeq" id="WP_072284486.1">
    <property type="nucleotide sequence ID" value="NZ_CP015519.1"/>
</dbReference>
<comment type="pathway">
    <text evidence="6 11">Aromatic compound metabolism; phenylacetate degradation.</text>
</comment>
<dbReference type="GO" id="GO:0010124">
    <property type="term" value="P:phenylacetate catabolic process"/>
    <property type="evidence" value="ECO:0007669"/>
    <property type="project" value="UniProtKB-UniRule"/>
</dbReference>
<protein>
    <recommendedName>
        <fullName evidence="9 11">Phenylacetate-coenzyme A ligase</fullName>
        <ecNumber evidence="8 11">6.2.1.30</ecNumber>
    </recommendedName>
    <alternativeName>
        <fullName evidence="10 11">Phenylacetyl-CoA ligase</fullName>
    </alternativeName>
</protein>
<evidence type="ECO:0000256" key="5">
    <source>
        <dbReference type="ARBA" id="ARBA00022741"/>
    </source>
</evidence>
<evidence type="ECO:0000256" key="11">
    <source>
        <dbReference type="PIRNR" id="PIRNR006444"/>
    </source>
</evidence>
<name>A0A1L3GRI2_9BACT</name>
<evidence type="ECO:0000256" key="6">
    <source>
        <dbReference type="ARBA" id="ARBA00060591"/>
    </source>
</evidence>
<sequence>MYWEPEIEQLPSTRLQQLQLERLRKTIDRAGRSPFYRQQFAAAGVASGKLQHIDDIRSLPFTTKDDLRNHFPYGFLTVPKDGPVRLHCSSGTTGNPTVIFHDQHDLASWANLVARSLYCAGVRPTDVFQNICGYGLFTGGLGFQYGAEHLGALVIPAAAGNSRRQIKLMQDFGTTAVHTIPSYLLRLHNVFTELGLDPRRDTDLRMFVIGAEPHSEGQRRRIEELFGVSAYNSYGLSEMNGPGVAFECREQNGLHIWEDCFVVEIIDPETLQPLPDGEQGELVLTTLDRQAMPLLRYRTRDLTRILPEPCPCGRTHRRLDRISGRSDDMLILKGCNIFPMQIEKVLMRFAEVGSDYLIVVENCNGSDEMQIQVEVQKEWFTGNMEALENLSRKISHAVRDEILVTPAIRLVEPGSLPKSEGKAVRVQDLRKPQESV</sequence>
<dbReference type="PIRSF" id="PIRSF006444">
    <property type="entry name" value="PaaK"/>
    <property type="match status" value="1"/>
</dbReference>
<dbReference type="STRING" id="1842532.A7E78_11740"/>
<dbReference type="PANTHER" id="PTHR43439:SF2">
    <property type="entry name" value="ENZYME, PUTATIVE (JCVI)-RELATED"/>
    <property type="match status" value="1"/>
</dbReference>
<dbReference type="PANTHER" id="PTHR43439">
    <property type="entry name" value="PHENYLACETATE-COENZYME A LIGASE"/>
    <property type="match status" value="1"/>
</dbReference>